<sequence length="289" mass="29060">KRPPDPSRPERSATCAGLGHHVLQLPVLHLLLVHQQHAHGHVLVGHAGGRGHVPDAHLVDERLDDGVVGRVVAVVQHAGAVALAVAGVVDRRGQEVVAPAQLCEGQAEGVELAAVLGRGAFAFGAGRVADDGGRGGRGEGGGEVFQHAGRGARGVRRRAVQGGAAAVADGRVPPADPPHDALPLHAQQVQEERGGFQVGVPAPLSPPPMGRPPPPGAAGLLGQPGLRAPVLGGEGQVVPLPLTLPLQDVGADVGGDVRLQPALVGLQGDQALRAQRGDLGPAAGGLRGL</sequence>
<feature type="non-terminal residue" evidence="2">
    <location>
        <position position="1"/>
    </location>
</feature>
<feature type="non-terminal residue" evidence="2">
    <location>
        <position position="289"/>
    </location>
</feature>
<reference evidence="2" key="1">
    <citation type="submission" date="2021-05" db="EMBL/GenBank/DDBJ databases">
        <authorList>
            <person name="Tigano A."/>
        </authorList>
    </citation>
    <scope>NUCLEOTIDE SEQUENCE</scope>
</reference>
<feature type="region of interest" description="Disordered" evidence="1">
    <location>
        <begin position="133"/>
        <end position="152"/>
    </location>
</feature>
<proteinExistence type="predicted"/>
<dbReference type="AlphaFoldDB" id="A0A8S4BGN1"/>
<organism evidence="2 3">
    <name type="scientific">Menidia menidia</name>
    <name type="common">Atlantic silverside</name>
    <dbReference type="NCBI Taxonomy" id="238744"/>
    <lineage>
        <taxon>Eukaryota</taxon>
        <taxon>Metazoa</taxon>
        <taxon>Chordata</taxon>
        <taxon>Craniata</taxon>
        <taxon>Vertebrata</taxon>
        <taxon>Euteleostomi</taxon>
        <taxon>Actinopterygii</taxon>
        <taxon>Neopterygii</taxon>
        <taxon>Teleostei</taxon>
        <taxon>Neoteleostei</taxon>
        <taxon>Acanthomorphata</taxon>
        <taxon>Ovalentaria</taxon>
        <taxon>Atherinomorphae</taxon>
        <taxon>Atheriniformes</taxon>
        <taxon>Atherinopsidae</taxon>
        <taxon>Menidiinae</taxon>
        <taxon>Menidia</taxon>
    </lineage>
</organism>
<comment type="caution">
    <text evidence="2">The sequence shown here is derived from an EMBL/GenBank/DDBJ whole genome shotgun (WGS) entry which is preliminary data.</text>
</comment>
<evidence type="ECO:0000313" key="3">
    <source>
        <dbReference type="Proteomes" id="UP000677803"/>
    </source>
</evidence>
<name>A0A8S4BGN1_9TELE</name>
<dbReference type="EMBL" id="CAJRST010014446">
    <property type="protein sequence ID" value="CAG5929543.1"/>
    <property type="molecule type" value="Genomic_DNA"/>
</dbReference>
<dbReference type="Proteomes" id="UP000677803">
    <property type="component" value="Unassembled WGS sequence"/>
</dbReference>
<keyword evidence="3" id="KW-1185">Reference proteome</keyword>
<protein>
    <submittedName>
        <fullName evidence="2">(Atlantic silverside) hypothetical protein</fullName>
    </submittedName>
</protein>
<gene>
    <name evidence="2" type="ORF">MMEN_LOCUS13168</name>
</gene>
<evidence type="ECO:0000256" key="1">
    <source>
        <dbReference type="SAM" id="MobiDB-lite"/>
    </source>
</evidence>
<accession>A0A8S4BGN1</accession>
<evidence type="ECO:0000313" key="2">
    <source>
        <dbReference type="EMBL" id="CAG5929543.1"/>
    </source>
</evidence>